<dbReference type="AlphaFoldDB" id="A0A0E9X5B8"/>
<dbReference type="EMBL" id="GBXM01011704">
    <property type="protein sequence ID" value="JAH96873.1"/>
    <property type="molecule type" value="Transcribed_RNA"/>
</dbReference>
<accession>A0A0E9X5B8</accession>
<protein>
    <submittedName>
        <fullName evidence="1">Uncharacterized protein</fullName>
    </submittedName>
</protein>
<sequence length="53" mass="5829">MGLDSICTGLIVDQWRAMDTNLSLAYQLRAKPVSSSQSYMRLATCLATTMITT</sequence>
<organism evidence="1">
    <name type="scientific">Anguilla anguilla</name>
    <name type="common">European freshwater eel</name>
    <name type="synonym">Muraena anguilla</name>
    <dbReference type="NCBI Taxonomy" id="7936"/>
    <lineage>
        <taxon>Eukaryota</taxon>
        <taxon>Metazoa</taxon>
        <taxon>Chordata</taxon>
        <taxon>Craniata</taxon>
        <taxon>Vertebrata</taxon>
        <taxon>Euteleostomi</taxon>
        <taxon>Actinopterygii</taxon>
        <taxon>Neopterygii</taxon>
        <taxon>Teleostei</taxon>
        <taxon>Anguilliformes</taxon>
        <taxon>Anguillidae</taxon>
        <taxon>Anguilla</taxon>
    </lineage>
</organism>
<reference evidence="1" key="2">
    <citation type="journal article" date="2015" name="Fish Shellfish Immunol.">
        <title>Early steps in the European eel (Anguilla anguilla)-Vibrio vulnificus interaction in the gills: Role of the RtxA13 toxin.</title>
        <authorList>
            <person name="Callol A."/>
            <person name="Pajuelo D."/>
            <person name="Ebbesson L."/>
            <person name="Teles M."/>
            <person name="MacKenzie S."/>
            <person name="Amaro C."/>
        </authorList>
    </citation>
    <scope>NUCLEOTIDE SEQUENCE</scope>
</reference>
<evidence type="ECO:0000313" key="1">
    <source>
        <dbReference type="EMBL" id="JAH96873.1"/>
    </source>
</evidence>
<proteinExistence type="predicted"/>
<name>A0A0E9X5B8_ANGAN</name>
<reference evidence="1" key="1">
    <citation type="submission" date="2014-11" db="EMBL/GenBank/DDBJ databases">
        <authorList>
            <person name="Amaro Gonzalez C."/>
        </authorList>
    </citation>
    <scope>NUCLEOTIDE SEQUENCE</scope>
</reference>